<sequence>MKTSYKRGIKMKYCWCNLCGKYEENHDDKECPEPDWEYS</sequence>
<organism evidence="1">
    <name type="scientific">marine sediment metagenome</name>
    <dbReference type="NCBI Taxonomy" id="412755"/>
    <lineage>
        <taxon>unclassified sequences</taxon>
        <taxon>metagenomes</taxon>
        <taxon>ecological metagenomes</taxon>
    </lineage>
</organism>
<dbReference type="AlphaFoldDB" id="X1CCD0"/>
<name>X1CCD0_9ZZZZ</name>
<evidence type="ECO:0000313" key="1">
    <source>
        <dbReference type="EMBL" id="GAG90862.1"/>
    </source>
</evidence>
<proteinExistence type="predicted"/>
<gene>
    <name evidence="1" type="ORF">S01H4_48265</name>
</gene>
<dbReference type="EMBL" id="BART01027190">
    <property type="protein sequence ID" value="GAG90862.1"/>
    <property type="molecule type" value="Genomic_DNA"/>
</dbReference>
<protein>
    <submittedName>
        <fullName evidence="1">Uncharacterized protein</fullName>
    </submittedName>
</protein>
<accession>X1CCD0</accession>
<reference evidence="1" key="1">
    <citation type="journal article" date="2014" name="Front. Microbiol.">
        <title>High frequency of phylogenetically diverse reductive dehalogenase-homologous genes in deep subseafloor sedimentary metagenomes.</title>
        <authorList>
            <person name="Kawai M."/>
            <person name="Futagami T."/>
            <person name="Toyoda A."/>
            <person name="Takaki Y."/>
            <person name="Nishi S."/>
            <person name="Hori S."/>
            <person name="Arai W."/>
            <person name="Tsubouchi T."/>
            <person name="Morono Y."/>
            <person name="Uchiyama I."/>
            <person name="Ito T."/>
            <person name="Fujiyama A."/>
            <person name="Inagaki F."/>
            <person name="Takami H."/>
        </authorList>
    </citation>
    <scope>NUCLEOTIDE SEQUENCE</scope>
    <source>
        <strain evidence="1">Expedition CK06-06</strain>
    </source>
</reference>
<comment type="caution">
    <text evidence="1">The sequence shown here is derived from an EMBL/GenBank/DDBJ whole genome shotgun (WGS) entry which is preliminary data.</text>
</comment>